<organism evidence="1">
    <name type="scientific">Myoviridae sp. ctgXa1</name>
    <dbReference type="NCBI Taxonomy" id="2827700"/>
    <lineage>
        <taxon>Viruses</taxon>
        <taxon>Duplodnaviria</taxon>
        <taxon>Heunggongvirae</taxon>
        <taxon>Uroviricota</taxon>
        <taxon>Caudoviricetes</taxon>
    </lineage>
</organism>
<dbReference type="EMBL" id="BK032760">
    <property type="protein sequence ID" value="DAF58961.1"/>
    <property type="molecule type" value="Genomic_DNA"/>
</dbReference>
<name>A0A8S5T6U0_9CAUD</name>
<accession>A0A8S5T6U0</accession>
<sequence length="252" mass="27896">MGEWSGFFPSHNGDRKYTTADTAATTDILFHSGVCQQGDLTLTPAGGMTAQLGEGWAIVNGYHYKNDGPLVLTFGYADGALDRIDTVVVRRDVNTRDIHAMVVAGTPAITPVAPAYIRDAETYDLCLYYVRVPAGATAITSSMITDKRADSDLCGYVYCKFKGIDLTVMQKQYETWFSELSDTALADQEAFESEFAKWFAHMKDQLTEDAAGNLQLQIDKQQEQIDAILREDVRKEGFVGHCYNGFTHCQPT</sequence>
<keyword evidence="1" id="KW-0675">Receptor</keyword>
<reference evidence="1" key="1">
    <citation type="journal article" date="2021" name="Proc. Natl. Acad. Sci. U.S.A.">
        <title>A Catalog of Tens of Thousands of Viruses from Human Metagenomes Reveals Hidden Associations with Chronic Diseases.</title>
        <authorList>
            <person name="Tisza M.J."/>
            <person name="Buck C.B."/>
        </authorList>
    </citation>
    <scope>NUCLEOTIDE SEQUENCE</scope>
    <source>
        <strain evidence="1">CtgXa1</strain>
    </source>
</reference>
<evidence type="ECO:0000313" key="1">
    <source>
        <dbReference type="EMBL" id="DAF58961.1"/>
    </source>
</evidence>
<protein>
    <submittedName>
        <fullName evidence="1">Receptor Binding Protein</fullName>
    </submittedName>
</protein>
<proteinExistence type="predicted"/>